<dbReference type="PANTHER" id="PTHR15678">
    <property type="entry name" value="ANTIGEN MLAA-22-RELATED"/>
    <property type="match status" value="1"/>
</dbReference>
<organism evidence="2 3">
    <name type="scientific">Rhizophagus irregularis (strain DAOM 197198w)</name>
    <name type="common">Glomus intraradices</name>
    <dbReference type="NCBI Taxonomy" id="1432141"/>
    <lineage>
        <taxon>Eukaryota</taxon>
        <taxon>Fungi</taxon>
        <taxon>Fungi incertae sedis</taxon>
        <taxon>Mucoromycota</taxon>
        <taxon>Glomeromycotina</taxon>
        <taxon>Glomeromycetes</taxon>
        <taxon>Glomerales</taxon>
        <taxon>Glomeraceae</taxon>
        <taxon>Rhizophagus</taxon>
    </lineage>
</organism>
<dbReference type="AlphaFoldDB" id="A0A015M3Z9"/>
<accession>A0A015M3Z9</accession>
<dbReference type="Proteomes" id="UP000022910">
    <property type="component" value="Unassembled WGS sequence"/>
</dbReference>
<dbReference type="Pfam" id="PF10344">
    <property type="entry name" value="Hobbit"/>
    <property type="match status" value="1"/>
</dbReference>
<dbReference type="STRING" id="1432141.A0A015M3Z9"/>
<dbReference type="SMART" id="SM01214">
    <property type="entry name" value="Fmp27_GFWDK"/>
    <property type="match status" value="1"/>
</dbReference>
<comment type="caution">
    <text evidence="2">The sequence shown here is derived from an EMBL/GenBank/DDBJ whole genome shotgun (WGS) entry which is preliminary data.</text>
</comment>
<evidence type="ECO:0000313" key="2">
    <source>
        <dbReference type="EMBL" id="EXX79676.1"/>
    </source>
</evidence>
<dbReference type="PANTHER" id="PTHR15678:SF6">
    <property type="entry name" value="BRIDGE-LIKE LIPID TRANSFER PROTEIN FAMILY MEMBER 2"/>
    <property type="match status" value="1"/>
</dbReference>
<gene>
    <name evidence="2" type="ORF">RirG_003300</name>
</gene>
<protein>
    <submittedName>
        <fullName evidence="2">Fmp27p</fullName>
    </submittedName>
</protein>
<feature type="domain" description="FMP27/BLTP2/Hobbit GFWDK motif-containing RBG unit" evidence="1">
    <location>
        <begin position="16"/>
        <end position="98"/>
    </location>
</feature>
<keyword evidence="3" id="KW-1185">Reference proteome</keyword>
<evidence type="ECO:0000259" key="1">
    <source>
        <dbReference type="SMART" id="SM01214"/>
    </source>
</evidence>
<evidence type="ECO:0000313" key="3">
    <source>
        <dbReference type="Proteomes" id="UP000022910"/>
    </source>
</evidence>
<dbReference type="HOGENOM" id="CLU_2334742_0_0_1"/>
<dbReference type="InterPro" id="IPR019441">
    <property type="entry name" value="FMP27/BLTP2/Hobbit_GFWDK_RBG"/>
</dbReference>
<sequence>MHLSAKLREAWVEVRDYPLPLAHIPSTDSLRGKNIYSFFLEGDLVVGEELRGAESIRRAVVDIVTPRHIKGDDSKYTILVPRTVSPVKLYSGIRVIIS</sequence>
<reference evidence="2 3" key="1">
    <citation type="submission" date="2014-02" db="EMBL/GenBank/DDBJ databases">
        <title>Single nucleus genome sequencing reveals high similarity among nuclei of an endomycorrhizal fungus.</title>
        <authorList>
            <person name="Lin K."/>
            <person name="Geurts R."/>
            <person name="Zhang Z."/>
            <person name="Limpens E."/>
            <person name="Saunders D.G."/>
            <person name="Mu D."/>
            <person name="Pang E."/>
            <person name="Cao H."/>
            <person name="Cha H."/>
            <person name="Lin T."/>
            <person name="Zhou Q."/>
            <person name="Shang Y."/>
            <person name="Li Y."/>
            <person name="Ivanov S."/>
            <person name="Sharma T."/>
            <person name="Velzen R.V."/>
            <person name="Ruijter N.D."/>
            <person name="Aanen D.K."/>
            <person name="Win J."/>
            <person name="Kamoun S."/>
            <person name="Bisseling T."/>
            <person name="Huang S."/>
        </authorList>
    </citation>
    <scope>NUCLEOTIDE SEQUENCE [LARGE SCALE GENOMIC DNA]</scope>
    <source>
        <strain evidence="3">DAOM197198w</strain>
    </source>
</reference>
<proteinExistence type="predicted"/>
<name>A0A015M3Z9_RHIIW</name>
<dbReference type="InterPro" id="IPR045167">
    <property type="entry name" value="Hobbit"/>
</dbReference>
<dbReference type="EMBL" id="JEMT01001837">
    <property type="protein sequence ID" value="EXX79676.1"/>
    <property type="molecule type" value="Genomic_DNA"/>
</dbReference>